<protein>
    <submittedName>
        <fullName evidence="2">Uncharacterized protein</fullName>
    </submittedName>
</protein>
<reference evidence="2 3" key="1">
    <citation type="submission" date="2019-03" db="EMBL/GenBank/DDBJ databases">
        <title>First draft genome of Liparis tanakae, snailfish: a comprehensive survey of snailfish specific genes.</title>
        <authorList>
            <person name="Kim W."/>
            <person name="Song I."/>
            <person name="Jeong J.-H."/>
            <person name="Kim D."/>
            <person name="Kim S."/>
            <person name="Ryu S."/>
            <person name="Song J.Y."/>
            <person name="Lee S.K."/>
        </authorList>
    </citation>
    <scope>NUCLEOTIDE SEQUENCE [LARGE SCALE GENOMIC DNA]</scope>
    <source>
        <tissue evidence="2">Muscle</tissue>
    </source>
</reference>
<evidence type="ECO:0000313" key="2">
    <source>
        <dbReference type="EMBL" id="TNN34321.1"/>
    </source>
</evidence>
<accession>A0A4Z2F0P2</accession>
<sequence length="117" mass="12383">MDEATKQNTKILDLPSHVARQFSHTEPSSRERSSASSIEPSQGERRGESPTAGSPALVDVLATPPHFVFSCGVGRRPPRSGFSQKGDAGMMQEGCFSGRGSGPLARFCISGGYVASR</sequence>
<gene>
    <name evidence="2" type="ORF">EYF80_055517</name>
</gene>
<feature type="region of interest" description="Disordered" evidence="1">
    <location>
        <begin position="1"/>
        <end position="57"/>
    </location>
</feature>
<dbReference type="Proteomes" id="UP000314294">
    <property type="component" value="Unassembled WGS sequence"/>
</dbReference>
<evidence type="ECO:0000256" key="1">
    <source>
        <dbReference type="SAM" id="MobiDB-lite"/>
    </source>
</evidence>
<comment type="caution">
    <text evidence="2">The sequence shown here is derived from an EMBL/GenBank/DDBJ whole genome shotgun (WGS) entry which is preliminary data.</text>
</comment>
<organism evidence="2 3">
    <name type="scientific">Liparis tanakae</name>
    <name type="common">Tanaka's snailfish</name>
    <dbReference type="NCBI Taxonomy" id="230148"/>
    <lineage>
        <taxon>Eukaryota</taxon>
        <taxon>Metazoa</taxon>
        <taxon>Chordata</taxon>
        <taxon>Craniata</taxon>
        <taxon>Vertebrata</taxon>
        <taxon>Euteleostomi</taxon>
        <taxon>Actinopterygii</taxon>
        <taxon>Neopterygii</taxon>
        <taxon>Teleostei</taxon>
        <taxon>Neoteleostei</taxon>
        <taxon>Acanthomorphata</taxon>
        <taxon>Eupercaria</taxon>
        <taxon>Perciformes</taxon>
        <taxon>Cottioidei</taxon>
        <taxon>Cottales</taxon>
        <taxon>Liparidae</taxon>
        <taxon>Liparis</taxon>
    </lineage>
</organism>
<dbReference type="EMBL" id="SRLO01001991">
    <property type="protein sequence ID" value="TNN34321.1"/>
    <property type="molecule type" value="Genomic_DNA"/>
</dbReference>
<proteinExistence type="predicted"/>
<evidence type="ECO:0000313" key="3">
    <source>
        <dbReference type="Proteomes" id="UP000314294"/>
    </source>
</evidence>
<dbReference type="AlphaFoldDB" id="A0A4Z2F0P2"/>
<feature type="compositionally biased region" description="Polar residues" evidence="1">
    <location>
        <begin position="1"/>
        <end position="10"/>
    </location>
</feature>
<name>A0A4Z2F0P2_9TELE</name>
<keyword evidence="3" id="KW-1185">Reference proteome</keyword>